<reference evidence="2 3" key="1">
    <citation type="submission" date="2014-05" db="EMBL/GenBank/DDBJ databases">
        <title>Whole genome shotgun sequence of Rhizobium rhizogenes NBRC 13257.</title>
        <authorList>
            <person name="Katano-Makiyama Y."/>
            <person name="Hosoyama A."/>
            <person name="Hashimoto M."/>
            <person name="Hosoyama Y."/>
            <person name="Noguchi M."/>
            <person name="Tsuchikane K."/>
            <person name="Kimura A."/>
            <person name="Ohji S."/>
            <person name="Ichikawa N."/>
            <person name="Yamazoe A."/>
            <person name="Fujita N."/>
        </authorList>
    </citation>
    <scope>NUCLEOTIDE SEQUENCE [LARGE SCALE GENOMIC DNA]</scope>
    <source>
        <strain evidence="2 3">NBRC 13257</strain>
    </source>
</reference>
<gene>
    <name evidence="2" type="ORF">RRH01S_25_00920</name>
</gene>
<organism evidence="2 3">
    <name type="scientific">Rhizobium rhizogenes NBRC 13257</name>
    <dbReference type="NCBI Taxonomy" id="1220581"/>
    <lineage>
        <taxon>Bacteria</taxon>
        <taxon>Pseudomonadati</taxon>
        <taxon>Pseudomonadota</taxon>
        <taxon>Alphaproteobacteria</taxon>
        <taxon>Hyphomicrobiales</taxon>
        <taxon>Rhizobiaceae</taxon>
        <taxon>Rhizobium/Agrobacterium group</taxon>
        <taxon>Rhizobium</taxon>
    </lineage>
</organism>
<dbReference type="EMBL" id="BAYX01000025">
    <property type="protein sequence ID" value="GAJ96797.1"/>
    <property type="molecule type" value="Genomic_DNA"/>
</dbReference>
<evidence type="ECO:0000256" key="1">
    <source>
        <dbReference type="SAM" id="MobiDB-lite"/>
    </source>
</evidence>
<proteinExistence type="predicted"/>
<evidence type="ECO:0000313" key="3">
    <source>
        <dbReference type="Proteomes" id="UP000026941"/>
    </source>
</evidence>
<dbReference type="Proteomes" id="UP000026941">
    <property type="component" value="Unassembled WGS sequence"/>
</dbReference>
<feature type="region of interest" description="Disordered" evidence="1">
    <location>
        <begin position="55"/>
        <end position="89"/>
    </location>
</feature>
<feature type="compositionally biased region" description="Basic and acidic residues" evidence="1">
    <location>
        <begin position="1"/>
        <end position="19"/>
    </location>
</feature>
<dbReference type="AlphaFoldDB" id="A0AA87QAH2"/>
<feature type="region of interest" description="Disordered" evidence="1">
    <location>
        <begin position="1"/>
        <end position="24"/>
    </location>
</feature>
<comment type="caution">
    <text evidence="2">The sequence shown here is derived from an EMBL/GenBank/DDBJ whole genome shotgun (WGS) entry which is preliminary data.</text>
</comment>
<sequence>MRKSPGKEKCNKCDGKSTDDVDGTPTIRVSVTMAQSMRAAFRASHRAILMIDAAGDSDRDDMTSGLPPASSQDGKDASLKFPNENSSAG</sequence>
<accession>A0AA87QAH2</accession>
<evidence type="ECO:0000313" key="2">
    <source>
        <dbReference type="EMBL" id="GAJ96797.1"/>
    </source>
</evidence>
<name>A0AA87QAH2_RHIRH</name>
<protein>
    <submittedName>
        <fullName evidence="2">Uncharacterized protein</fullName>
    </submittedName>
</protein>